<protein>
    <submittedName>
        <fullName evidence="8">SARP family transcriptional regulator</fullName>
    </submittedName>
</protein>
<dbReference type="Pfam" id="PF00931">
    <property type="entry name" value="NB-ARC"/>
    <property type="match status" value="1"/>
</dbReference>
<keyword evidence="2" id="KW-0902">Two-component regulatory system</keyword>
<comment type="similarity">
    <text evidence="1">Belongs to the AfsR/DnrI/RedD regulatory family.</text>
</comment>
<sequence length="609" mass="65418">MHVRVLGEFEVRRAGADLTPSAPKLRQVFALLAVEANRAVRTDQLIEELWEDRPPLSAVTTLQTYIYQLRKLLGWPATTGPDVGTGTRQVALRTTPGGYVLDLPEGALDAVEFEDLAVLGRSQLMKGCFEEAAGTLRQALELWNGRAFGAISPGPLLHAQLVRLEELRKLALDHRIEADLRLGRHMDLIGELSTLTAQQPTHEGFQAKLMLSLYRAGRRAEALQAYQRARTALAGELGLEPSAELRRLHQAILSADPALDAPAGAACPSPAVATRRQPNQLPLDTGRLVGREQALDEVRRALTEHDRDTPVVALTVGAPGSGKSAFAVHAAHRVRGDYPDGVLFARLQRPDGSVVPSAQVLGDFLCALGLGPGGPGVSLEEMQTAFRNWTARRRLLVVLDDVVETEQINALMPSAGCAVIASSRRLLSHPAVLITTRTAPLEDETSQCMLVDVLGADRVREDSAGLGELVKLSGGLPMTLRAAASLLQLRPHWPIAKLLARARGDVRRIPPATTDAPNITDSVARSFRLLSSKEQTAFRAVAATAEPCVSAAAAAELLGVDEAEAELLLEDLVEFQLAEAEDVDGAGAFRYSIRAPFRTVAPSLTASSC</sequence>
<dbReference type="PANTHER" id="PTHR35807">
    <property type="entry name" value="TRANSCRIPTIONAL REGULATOR REDD-RELATED"/>
    <property type="match status" value="1"/>
</dbReference>
<evidence type="ECO:0000256" key="3">
    <source>
        <dbReference type="ARBA" id="ARBA00023015"/>
    </source>
</evidence>
<evidence type="ECO:0000256" key="6">
    <source>
        <dbReference type="PROSITE-ProRule" id="PRU01091"/>
    </source>
</evidence>
<dbReference type="InterPro" id="IPR001867">
    <property type="entry name" value="OmpR/PhoB-type_DNA-bd"/>
</dbReference>
<dbReference type="InterPro" id="IPR027417">
    <property type="entry name" value="P-loop_NTPase"/>
</dbReference>
<dbReference type="RefSeq" id="WP_190132294.1">
    <property type="nucleotide sequence ID" value="NZ_BNBD01000014.1"/>
</dbReference>
<evidence type="ECO:0000313" key="9">
    <source>
        <dbReference type="Proteomes" id="UP000638313"/>
    </source>
</evidence>
<dbReference type="SMART" id="SM00862">
    <property type="entry name" value="Trans_reg_C"/>
    <property type="match status" value="1"/>
</dbReference>
<dbReference type="Proteomes" id="UP000638313">
    <property type="component" value="Unassembled WGS sequence"/>
</dbReference>
<evidence type="ECO:0000256" key="1">
    <source>
        <dbReference type="ARBA" id="ARBA00005820"/>
    </source>
</evidence>
<reference evidence="8" key="2">
    <citation type="submission" date="2020-09" db="EMBL/GenBank/DDBJ databases">
        <authorList>
            <person name="Sun Q."/>
            <person name="Ohkuma M."/>
        </authorList>
    </citation>
    <scope>NUCLEOTIDE SEQUENCE</scope>
    <source>
        <strain evidence="8">JCM 4059</strain>
    </source>
</reference>
<evidence type="ECO:0000259" key="7">
    <source>
        <dbReference type="PROSITE" id="PS51755"/>
    </source>
</evidence>
<dbReference type="GO" id="GO:0000160">
    <property type="term" value="P:phosphorelay signal transduction system"/>
    <property type="evidence" value="ECO:0007669"/>
    <property type="project" value="UniProtKB-KW"/>
</dbReference>
<dbReference type="InterPro" id="IPR002182">
    <property type="entry name" value="NB-ARC"/>
</dbReference>
<dbReference type="PROSITE" id="PS51755">
    <property type="entry name" value="OMPR_PHOB"/>
    <property type="match status" value="1"/>
</dbReference>
<dbReference type="SMART" id="SM01043">
    <property type="entry name" value="BTAD"/>
    <property type="match status" value="1"/>
</dbReference>
<dbReference type="Gene3D" id="1.10.10.10">
    <property type="entry name" value="Winged helix-like DNA-binding domain superfamily/Winged helix DNA-binding domain"/>
    <property type="match status" value="1"/>
</dbReference>
<dbReference type="PANTHER" id="PTHR35807:SF1">
    <property type="entry name" value="TRANSCRIPTIONAL REGULATOR REDD"/>
    <property type="match status" value="1"/>
</dbReference>
<reference evidence="8" key="1">
    <citation type="journal article" date="2014" name="Int. J. Syst. Evol. Microbiol.">
        <title>Complete genome sequence of Corynebacterium casei LMG S-19264T (=DSM 44701T), isolated from a smear-ripened cheese.</title>
        <authorList>
            <consortium name="US DOE Joint Genome Institute (JGI-PGF)"/>
            <person name="Walter F."/>
            <person name="Albersmeier A."/>
            <person name="Kalinowski J."/>
            <person name="Ruckert C."/>
        </authorList>
    </citation>
    <scope>NUCLEOTIDE SEQUENCE</scope>
    <source>
        <strain evidence="8">JCM 4059</strain>
    </source>
</reference>
<feature type="DNA-binding region" description="OmpR/PhoB-type" evidence="6">
    <location>
        <begin position="1"/>
        <end position="103"/>
    </location>
</feature>
<name>A0A919B873_9ACTN</name>
<dbReference type="EMBL" id="BNBD01000014">
    <property type="protein sequence ID" value="GHF65430.1"/>
    <property type="molecule type" value="Genomic_DNA"/>
</dbReference>
<dbReference type="InterPro" id="IPR005158">
    <property type="entry name" value="BTAD"/>
</dbReference>
<dbReference type="InterPro" id="IPR011990">
    <property type="entry name" value="TPR-like_helical_dom_sf"/>
</dbReference>
<dbReference type="CDD" id="cd15831">
    <property type="entry name" value="BTAD"/>
    <property type="match status" value="1"/>
</dbReference>
<evidence type="ECO:0000256" key="4">
    <source>
        <dbReference type="ARBA" id="ARBA00023125"/>
    </source>
</evidence>
<dbReference type="InterPro" id="IPR016032">
    <property type="entry name" value="Sig_transdc_resp-reg_C-effctor"/>
</dbReference>
<dbReference type="InterPro" id="IPR036388">
    <property type="entry name" value="WH-like_DNA-bd_sf"/>
</dbReference>
<dbReference type="GO" id="GO:0043531">
    <property type="term" value="F:ADP binding"/>
    <property type="evidence" value="ECO:0007669"/>
    <property type="project" value="InterPro"/>
</dbReference>
<gene>
    <name evidence="8" type="ORF">GCM10010218_53640</name>
</gene>
<feature type="domain" description="OmpR/PhoB-type" evidence="7">
    <location>
        <begin position="1"/>
        <end position="103"/>
    </location>
</feature>
<evidence type="ECO:0000256" key="5">
    <source>
        <dbReference type="ARBA" id="ARBA00023163"/>
    </source>
</evidence>
<accession>A0A919B873</accession>
<dbReference type="GO" id="GO:0003677">
    <property type="term" value="F:DNA binding"/>
    <property type="evidence" value="ECO:0007669"/>
    <property type="project" value="UniProtKB-UniRule"/>
</dbReference>
<organism evidence="8 9">
    <name type="scientific">Streptomyces mashuensis</name>
    <dbReference type="NCBI Taxonomy" id="33904"/>
    <lineage>
        <taxon>Bacteria</taxon>
        <taxon>Bacillati</taxon>
        <taxon>Actinomycetota</taxon>
        <taxon>Actinomycetes</taxon>
        <taxon>Kitasatosporales</taxon>
        <taxon>Streptomycetaceae</taxon>
        <taxon>Streptomyces</taxon>
    </lineage>
</organism>
<dbReference type="InterPro" id="IPR051677">
    <property type="entry name" value="AfsR-DnrI-RedD_regulator"/>
</dbReference>
<dbReference type="Pfam" id="PF00486">
    <property type="entry name" value="Trans_reg_C"/>
    <property type="match status" value="1"/>
</dbReference>
<dbReference type="SUPFAM" id="SSF48452">
    <property type="entry name" value="TPR-like"/>
    <property type="match status" value="1"/>
</dbReference>
<comment type="caution">
    <text evidence="8">The sequence shown here is derived from an EMBL/GenBank/DDBJ whole genome shotgun (WGS) entry which is preliminary data.</text>
</comment>
<proteinExistence type="inferred from homology"/>
<keyword evidence="4 6" id="KW-0238">DNA-binding</keyword>
<keyword evidence="5" id="KW-0804">Transcription</keyword>
<dbReference type="SUPFAM" id="SSF52540">
    <property type="entry name" value="P-loop containing nucleoside triphosphate hydrolases"/>
    <property type="match status" value="1"/>
</dbReference>
<keyword evidence="3" id="KW-0805">Transcription regulation</keyword>
<dbReference type="SUPFAM" id="SSF46894">
    <property type="entry name" value="C-terminal effector domain of the bipartite response regulators"/>
    <property type="match status" value="1"/>
</dbReference>
<dbReference type="AlphaFoldDB" id="A0A919B873"/>
<evidence type="ECO:0000313" key="8">
    <source>
        <dbReference type="EMBL" id="GHF65430.1"/>
    </source>
</evidence>
<dbReference type="Gene3D" id="1.25.40.10">
    <property type="entry name" value="Tetratricopeptide repeat domain"/>
    <property type="match status" value="1"/>
</dbReference>
<dbReference type="Gene3D" id="3.40.50.300">
    <property type="entry name" value="P-loop containing nucleotide triphosphate hydrolases"/>
    <property type="match status" value="1"/>
</dbReference>
<dbReference type="GO" id="GO:0006355">
    <property type="term" value="P:regulation of DNA-templated transcription"/>
    <property type="evidence" value="ECO:0007669"/>
    <property type="project" value="InterPro"/>
</dbReference>
<dbReference type="Pfam" id="PF03704">
    <property type="entry name" value="BTAD"/>
    <property type="match status" value="1"/>
</dbReference>
<keyword evidence="9" id="KW-1185">Reference proteome</keyword>
<evidence type="ECO:0000256" key="2">
    <source>
        <dbReference type="ARBA" id="ARBA00023012"/>
    </source>
</evidence>